<dbReference type="SUPFAM" id="SSF103473">
    <property type="entry name" value="MFS general substrate transporter"/>
    <property type="match status" value="1"/>
</dbReference>
<dbReference type="PANTHER" id="PTHR43528">
    <property type="entry name" value="ALPHA-KETOGLUTARATE PERMEASE"/>
    <property type="match status" value="1"/>
</dbReference>
<dbReference type="Gene3D" id="1.20.1250.20">
    <property type="entry name" value="MFS general substrate transporter like domains"/>
    <property type="match status" value="2"/>
</dbReference>
<dbReference type="EMBL" id="FCOK02000022">
    <property type="protein sequence ID" value="SAL37171.1"/>
    <property type="molecule type" value="Genomic_DNA"/>
</dbReference>
<feature type="transmembrane region" description="Helical" evidence="8">
    <location>
        <begin position="315"/>
        <end position="336"/>
    </location>
</feature>
<dbReference type="OrthoDB" id="6766492at2"/>
<evidence type="ECO:0000256" key="4">
    <source>
        <dbReference type="ARBA" id="ARBA00022692"/>
    </source>
</evidence>
<evidence type="ECO:0000256" key="3">
    <source>
        <dbReference type="ARBA" id="ARBA00022475"/>
    </source>
</evidence>
<evidence type="ECO:0000313" key="11">
    <source>
        <dbReference type="Proteomes" id="UP000054683"/>
    </source>
</evidence>
<feature type="transmembrane region" description="Helical" evidence="8">
    <location>
        <begin position="377"/>
        <end position="401"/>
    </location>
</feature>
<gene>
    <name evidence="10" type="ORF">AWB69_03604</name>
</gene>
<keyword evidence="3" id="KW-1003">Cell membrane</keyword>
<feature type="transmembrane region" description="Helical" evidence="8">
    <location>
        <begin position="342"/>
        <end position="365"/>
    </location>
</feature>
<dbReference type="InterPro" id="IPR020846">
    <property type="entry name" value="MFS_dom"/>
</dbReference>
<name>A0A158GZB8_9BURK</name>
<feature type="transmembrane region" description="Helical" evidence="8">
    <location>
        <begin position="66"/>
        <end position="87"/>
    </location>
</feature>
<evidence type="ECO:0000256" key="6">
    <source>
        <dbReference type="ARBA" id="ARBA00022989"/>
    </source>
</evidence>
<sequence>MNKLTGVLPAAAMEVEQTDGRGKSLRVIVLASLGGALEGYDYLLYGLFASYISAAFFPTGNAVTSLASTFAVYASGYFVRPIGGLVMAHFGDIVGRRKIFLVSMLVVSLATIAMGLMPSYESVGMGATIGFVLLRVVQGFGVGGEVAGAITYAAESAGKRLGLACGVLFGIGCAGSVFASTVNVFLQTLLPARLAELYAWRVAFVIGGLLGFVFLWTRRYLSESAAFERVKVVRETTPFAEVMRDYKPQIVLALSMISVVGTYNAFLLAYLPAYLIRVLHYSGAETAAGVGVGITSLAIFVIGMGALADATSRKWMFRLGALCMTAGAWPMFHALATHHVSLTVLFILYGIFGGMTHSSFVAMLAKLFPTRVRFTGVAFCYNIGLAVFQGLTPIMATLLLLRSGHSLEAPAFVLIGTACVALAASFFVHRFTPHL</sequence>
<evidence type="ECO:0000256" key="1">
    <source>
        <dbReference type="ARBA" id="ARBA00004651"/>
    </source>
</evidence>
<evidence type="ECO:0000256" key="2">
    <source>
        <dbReference type="ARBA" id="ARBA00022448"/>
    </source>
</evidence>
<evidence type="ECO:0000259" key="9">
    <source>
        <dbReference type="PROSITE" id="PS50850"/>
    </source>
</evidence>
<feature type="transmembrane region" description="Helical" evidence="8">
    <location>
        <begin position="407"/>
        <end position="428"/>
    </location>
</feature>
<comment type="subcellular location">
    <subcellularLocation>
        <location evidence="1">Cell membrane</location>
        <topology evidence="1">Multi-pass membrane protein</topology>
    </subcellularLocation>
</comment>
<keyword evidence="6 8" id="KW-1133">Transmembrane helix</keyword>
<reference evidence="10 11" key="1">
    <citation type="submission" date="2016-01" db="EMBL/GenBank/DDBJ databases">
        <authorList>
            <person name="Oliw E.H."/>
        </authorList>
    </citation>
    <scope>NUCLEOTIDE SEQUENCE [LARGE SCALE GENOMIC DNA]</scope>
    <source>
        <strain evidence="10">LMG 27134</strain>
    </source>
</reference>
<dbReference type="InterPro" id="IPR036259">
    <property type="entry name" value="MFS_trans_sf"/>
</dbReference>
<keyword evidence="5" id="KW-0769">Symport</keyword>
<feature type="transmembrane region" description="Helical" evidence="8">
    <location>
        <begin position="198"/>
        <end position="217"/>
    </location>
</feature>
<keyword evidence="7 8" id="KW-0472">Membrane</keyword>
<feature type="transmembrane region" description="Helical" evidence="8">
    <location>
        <begin position="161"/>
        <end position="186"/>
    </location>
</feature>
<dbReference type="Proteomes" id="UP000054683">
    <property type="component" value="Unassembled WGS sequence"/>
</dbReference>
<feature type="transmembrane region" description="Helical" evidence="8">
    <location>
        <begin position="250"/>
        <end position="275"/>
    </location>
</feature>
<feature type="transmembrane region" description="Helical" evidence="8">
    <location>
        <begin position="132"/>
        <end position="154"/>
    </location>
</feature>
<dbReference type="PANTHER" id="PTHR43528:SF7">
    <property type="entry name" value="MFS TRANSPORTER"/>
    <property type="match status" value="1"/>
</dbReference>
<evidence type="ECO:0000256" key="5">
    <source>
        <dbReference type="ARBA" id="ARBA00022847"/>
    </source>
</evidence>
<proteinExistence type="predicted"/>
<keyword evidence="2" id="KW-0813">Transport</keyword>
<dbReference type="RefSeq" id="WP_062086944.1">
    <property type="nucleotide sequence ID" value="NZ_FCOK02000022.1"/>
</dbReference>
<dbReference type="AlphaFoldDB" id="A0A158GZB8"/>
<protein>
    <submittedName>
        <fullName evidence="10">Major facilitator transporter</fullName>
    </submittedName>
</protein>
<dbReference type="Pfam" id="PF07690">
    <property type="entry name" value="MFS_1"/>
    <property type="match status" value="1"/>
</dbReference>
<evidence type="ECO:0000256" key="8">
    <source>
        <dbReference type="SAM" id="Phobius"/>
    </source>
</evidence>
<accession>A0A158GZB8</accession>
<dbReference type="GO" id="GO:0005886">
    <property type="term" value="C:plasma membrane"/>
    <property type="evidence" value="ECO:0007669"/>
    <property type="project" value="UniProtKB-SubCell"/>
</dbReference>
<feature type="transmembrane region" description="Helical" evidence="8">
    <location>
        <begin position="287"/>
        <end position="308"/>
    </location>
</feature>
<organism evidence="10 11">
    <name type="scientific">Caballeronia udeis</name>
    <dbReference type="NCBI Taxonomy" id="1232866"/>
    <lineage>
        <taxon>Bacteria</taxon>
        <taxon>Pseudomonadati</taxon>
        <taxon>Pseudomonadota</taxon>
        <taxon>Betaproteobacteria</taxon>
        <taxon>Burkholderiales</taxon>
        <taxon>Burkholderiaceae</taxon>
        <taxon>Caballeronia</taxon>
    </lineage>
</organism>
<feature type="transmembrane region" description="Helical" evidence="8">
    <location>
        <begin position="99"/>
        <end position="120"/>
    </location>
</feature>
<dbReference type="InterPro" id="IPR051084">
    <property type="entry name" value="H+-coupled_symporters"/>
</dbReference>
<dbReference type="InterPro" id="IPR011701">
    <property type="entry name" value="MFS"/>
</dbReference>
<dbReference type="GO" id="GO:0015293">
    <property type="term" value="F:symporter activity"/>
    <property type="evidence" value="ECO:0007669"/>
    <property type="project" value="UniProtKB-KW"/>
</dbReference>
<evidence type="ECO:0000313" key="10">
    <source>
        <dbReference type="EMBL" id="SAL37171.1"/>
    </source>
</evidence>
<dbReference type="PROSITE" id="PS50850">
    <property type="entry name" value="MFS"/>
    <property type="match status" value="1"/>
</dbReference>
<keyword evidence="4 8" id="KW-0812">Transmembrane</keyword>
<feature type="domain" description="Major facilitator superfamily (MFS) profile" evidence="9">
    <location>
        <begin position="27"/>
        <end position="435"/>
    </location>
</feature>
<evidence type="ECO:0000256" key="7">
    <source>
        <dbReference type="ARBA" id="ARBA00023136"/>
    </source>
</evidence>